<dbReference type="Proteomes" id="UP000184174">
    <property type="component" value="Unassembled WGS sequence"/>
</dbReference>
<evidence type="ECO:0000313" key="3">
    <source>
        <dbReference type="EMBL" id="NME21184.1"/>
    </source>
</evidence>
<evidence type="ECO:0000313" key="18">
    <source>
        <dbReference type="Proteomes" id="UP000216681"/>
    </source>
</evidence>
<dbReference type="EMBL" id="MIMU01000033">
    <property type="protein sequence ID" value="OTA88211.1"/>
    <property type="molecule type" value="Genomic_DNA"/>
</dbReference>
<reference evidence="11 20" key="10">
    <citation type="journal article" date="2018" name="J Appl Environ Microbiol">
        <title>The gut symbionts Lactobacillus reuteri R2lc and 2010 encode a polyketide synthase cluster that activates the mammalian aryl-hydrocarbon receptor.</title>
        <authorList>
            <person name="Ozcam M."/>
            <person name="Roos S."/>
            <person name="Van Pijkeren J.P."/>
        </authorList>
    </citation>
    <scope>NUCLEOTIDE SEQUENCE [LARGE SCALE GENOMIC DNA]</scope>
    <source>
        <strain evidence="11 20">R2lc</strain>
    </source>
</reference>
<evidence type="ECO:0000313" key="14">
    <source>
        <dbReference type="Proteomes" id="UP000189795"/>
    </source>
</evidence>
<dbReference type="EMBL" id="NGPX01000100">
    <property type="protein sequence ID" value="OYS91731.1"/>
    <property type="molecule type" value="Genomic_DNA"/>
</dbReference>
<dbReference type="Proteomes" id="UP000216681">
    <property type="component" value="Unassembled WGS sequence"/>
</dbReference>
<comment type="caution">
    <text evidence="2">The sequence shown here is derived from an EMBL/GenBank/DDBJ whole genome shotgun (WGS) entry which is preliminary data.</text>
</comment>
<evidence type="ECO:0000313" key="7">
    <source>
        <dbReference type="EMBL" id="OTA88211.1"/>
    </source>
</evidence>
<dbReference type="InterPro" id="IPR021324">
    <property type="entry name" value="DUF2929"/>
</dbReference>
<dbReference type="Proteomes" id="UP000215747">
    <property type="component" value="Unassembled WGS sequence"/>
</dbReference>
<keyword evidence="1" id="KW-1133">Transmembrane helix</keyword>
<dbReference type="PATRIC" id="fig|1598.90.peg.2058"/>
<dbReference type="Proteomes" id="UP000027731">
    <property type="component" value="Unassembled WGS sequence"/>
</dbReference>
<organism evidence="2 12">
    <name type="scientific">Limosilactobacillus reuteri</name>
    <name type="common">Lactobacillus reuteri</name>
    <dbReference type="NCBI Taxonomy" id="1598"/>
    <lineage>
        <taxon>Bacteria</taxon>
        <taxon>Bacillati</taxon>
        <taxon>Bacillota</taxon>
        <taxon>Bacilli</taxon>
        <taxon>Lactobacillales</taxon>
        <taxon>Lactobacillaceae</taxon>
        <taxon>Limosilactobacillus</taxon>
    </lineage>
</organism>
<evidence type="ECO:0000313" key="6">
    <source>
        <dbReference type="EMBL" id="OTA83328.1"/>
    </source>
</evidence>
<evidence type="ECO:0000313" key="19">
    <source>
        <dbReference type="Proteomes" id="UP000244083"/>
    </source>
</evidence>
<dbReference type="EMBL" id="MWVS01000048">
    <property type="protein sequence ID" value="OPG88658.1"/>
    <property type="molecule type" value="Genomic_DNA"/>
</dbReference>
<reference evidence="3 21" key="12">
    <citation type="submission" date="2020-04" db="EMBL/GenBank/DDBJ databases">
        <authorList>
            <person name="Hitch T.C.A."/>
            <person name="Wylensek D."/>
            <person name="Clavel T."/>
        </authorList>
    </citation>
    <scope>NUCLEOTIDE SEQUENCE [LARGE SCALE GENOMIC DNA]</scope>
    <source>
        <strain evidence="3 21">WCA-386-APC-4I</strain>
    </source>
</reference>
<evidence type="ECO:0000313" key="10">
    <source>
        <dbReference type="EMBL" id="PTV02151.1"/>
    </source>
</evidence>
<dbReference type="RefSeq" id="WP_003674260.1">
    <property type="nucleotide sequence ID" value="NZ_CM122995.1"/>
</dbReference>
<feature type="transmembrane region" description="Helical" evidence="1">
    <location>
        <begin position="50"/>
        <end position="69"/>
    </location>
</feature>
<dbReference type="EMBL" id="MIMV01000213">
    <property type="protein sequence ID" value="OTA83328.1"/>
    <property type="molecule type" value="Genomic_DNA"/>
</dbReference>
<dbReference type="AlphaFoldDB" id="A0A073JYZ3"/>
<name>A0A073JYZ3_LIMRT</name>
<evidence type="ECO:0000313" key="12">
    <source>
        <dbReference type="Proteomes" id="UP000027731"/>
    </source>
</evidence>
<dbReference type="Proteomes" id="UP000244083">
    <property type="component" value="Unassembled WGS sequence"/>
</dbReference>
<dbReference type="Proteomes" id="UP000276940">
    <property type="component" value="Unassembled WGS sequence"/>
</dbReference>
<evidence type="ECO:0000313" key="11">
    <source>
        <dbReference type="EMBL" id="RMX26434.1"/>
    </source>
</evidence>
<reference evidence="4 13" key="4">
    <citation type="submission" date="2016-10" db="EMBL/GenBank/DDBJ databases">
        <title>Genome sequence of Lactobacillus reuteri 121, a source of glucan and fructan exopolysaccharides.</title>
        <authorList>
            <person name="Gangoiti J."/>
            <person name="Lammerts Van Bueren A."/>
            <person name="Dijkhuizen L."/>
        </authorList>
    </citation>
    <scope>NUCLEOTIDE SEQUENCE [LARGE SCALE GENOMIC DNA]</scope>
    <source>
        <strain evidence="4 13">121</strain>
    </source>
</reference>
<feature type="transmembrane region" description="Helical" evidence="1">
    <location>
        <begin position="21"/>
        <end position="38"/>
    </location>
</feature>
<dbReference type="Proteomes" id="UP000194286">
    <property type="component" value="Unassembled WGS sequence"/>
</dbReference>
<evidence type="ECO:0000313" key="2">
    <source>
        <dbReference type="EMBL" id="KEK13864.1"/>
    </source>
</evidence>
<reference evidence="19" key="11">
    <citation type="submission" date="2018-04" db="EMBL/GenBank/DDBJ databases">
        <title>Draft Genome Sequences of 10 Lactobacillus Species from 22 Commercial Probiotic Products.</title>
        <authorList>
            <person name="Gangiredla J."/>
            <person name="Barnaba T.J."/>
            <person name="Mammel M.K."/>
            <person name="Lacher D.W."/>
            <person name="Elkins C.A."/>
            <person name="Lampel K.A."/>
            <person name="Whitehouse C.A."/>
            <person name="Tartera C."/>
        </authorList>
    </citation>
    <scope>NUCLEOTIDE SEQUENCE [LARGE SCALE GENOMIC DNA]</scope>
    <source>
        <strain evidence="19">DS12_10</strain>
    </source>
</reference>
<evidence type="ECO:0000313" key="17">
    <source>
        <dbReference type="Proteomes" id="UP000215747"/>
    </source>
</evidence>
<reference evidence="17 18" key="8">
    <citation type="submission" date="2017-09" db="EMBL/GenBank/DDBJ databases">
        <title>Tripartite evolution among Lactobacillus johnsonii, Lactobacillus taiwanensis, Lactobacillus reuteri and their rodent host.</title>
        <authorList>
            <person name="Wang T."/>
            <person name="Knowles S."/>
            <person name="Cheng C."/>
        </authorList>
    </citation>
    <scope>NUCLEOTIDE SEQUENCE [LARGE SCALE GENOMIC DNA]</scope>
    <source>
        <strain evidence="9 18">105n</strain>
        <strain evidence="8 17">114h</strain>
    </source>
</reference>
<dbReference type="Proteomes" id="UP000194219">
    <property type="component" value="Unassembled WGS sequence"/>
</dbReference>
<dbReference type="EMBL" id="JOSX01000023">
    <property type="protein sequence ID" value="KEK13864.1"/>
    <property type="molecule type" value="Genomic_DNA"/>
</dbReference>
<reference evidence="5 14" key="5">
    <citation type="submission" date="2017-03" db="EMBL/GenBank/DDBJ databases">
        <title>Antibiotic resistance of probiotic microorganisms.</title>
        <authorList>
            <person name="Sanudo A.I."/>
            <person name="Olivares M."/>
            <person name="Banuelos O."/>
        </authorList>
    </citation>
    <scope>NUCLEOTIDE SEQUENCE [LARGE SCALE GENOMIC DNA]</scope>
    <source>
        <strain evidence="5 14">CECT8605</strain>
    </source>
</reference>
<evidence type="ECO:0000313" key="4">
    <source>
        <dbReference type="EMBL" id="OJI09767.1"/>
    </source>
</evidence>
<dbReference type="Pfam" id="PF11151">
    <property type="entry name" value="DUF2929"/>
    <property type="match status" value="1"/>
</dbReference>
<evidence type="ECO:0000313" key="16">
    <source>
        <dbReference type="Proteomes" id="UP000194286"/>
    </source>
</evidence>
<protein>
    <submittedName>
        <fullName evidence="8">DUF2929 domain-containing protein</fullName>
    </submittedName>
    <submittedName>
        <fullName evidence="3">YjzD family protein</fullName>
    </submittedName>
</protein>
<evidence type="ECO:0000313" key="20">
    <source>
        <dbReference type="Proteomes" id="UP000276940"/>
    </source>
</evidence>
<dbReference type="EMBL" id="JABAFN010000001">
    <property type="protein sequence ID" value="NME21184.1"/>
    <property type="molecule type" value="Genomic_DNA"/>
</dbReference>
<proteinExistence type="predicted"/>
<gene>
    <name evidence="5" type="ORF">B5D07_04250</name>
    <name evidence="7" type="ORF">BHL82_04065</name>
    <name evidence="6" type="ORF">BHL83_01430</name>
    <name evidence="4" type="ORF">BJI45_03805</name>
    <name evidence="11" type="ORF">C5O77_02060</name>
    <name evidence="8" type="ORF">CBF96_10450</name>
    <name evidence="9" type="ORF">CBG15_10640</name>
    <name evidence="10" type="ORF">DB325_09170</name>
    <name evidence="3" type="ORF">HF865_00355</name>
    <name evidence="2" type="ORF">LR3_09595</name>
</gene>
<dbReference type="Proteomes" id="UP000189795">
    <property type="component" value="Unassembled WGS sequence"/>
</dbReference>
<dbReference type="EMBL" id="NGPL01000095">
    <property type="protein sequence ID" value="OYS66346.1"/>
    <property type="molecule type" value="Genomic_DNA"/>
</dbReference>
<evidence type="ECO:0000313" key="15">
    <source>
        <dbReference type="Proteomes" id="UP000194219"/>
    </source>
</evidence>
<dbReference type="Proteomes" id="UP000587270">
    <property type="component" value="Unassembled WGS sequence"/>
</dbReference>
<dbReference type="EMBL" id="MKQH01000014">
    <property type="protein sequence ID" value="OJI09767.1"/>
    <property type="molecule type" value="Genomic_DNA"/>
</dbReference>
<reference evidence="2 12" key="1">
    <citation type="submission" date="2014-06" db="EMBL/GenBank/DDBJ databases">
        <title>Genetic determinant of reutericyclin biosynthesis of Lactobacillus reuteri.</title>
        <authorList>
            <person name="Lin X."/>
            <person name="Duar R."/>
            <person name="Walter J."/>
            <person name="Gaenzle M."/>
        </authorList>
    </citation>
    <scope>NUCLEOTIDE SEQUENCE [LARGE SCALE GENOMIC DNA]</scope>
    <source>
        <strain evidence="2 12">LTH2584</strain>
    </source>
</reference>
<sequence length="80" mass="8763">MLEYGMTSKGMTNMNFLSKNIVAGIWALILGEVLAYITSQLESMTPDYTLVGWCSVIMGLIVINCVDKITADANPSKKED</sequence>
<reference evidence="8" key="6">
    <citation type="submission" date="2017-05" db="EMBL/GenBank/DDBJ databases">
        <authorList>
            <person name="Song R."/>
            <person name="Chenine A.L."/>
            <person name="Ruprecht R.M."/>
        </authorList>
    </citation>
    <scope>NUCLEOTIDE SEQUENCE [LARGE SCALE GENOMIC DNA]</scope>
    <source>
        <strain evidence="8">114h</strain>
    </source>
</reference>
<dbReference type="EMBL" id="PTLS01000018">
    <property type="protein sequence ID" value="RMX26434.1"/>
    <property type="molecule type" value="Genomic_DNA"/>
</dbReference>
<reference evidence="7 16" key="2">
    <citation type="submission" date="2016-09" db="EMBL/GenBank/DDBJ databases">
        <title>Lactobacillus reuteri KLR3005, genome sequencing and assembly.</title>
        <authorList>
            <person name="Lee J.-Y."/>
            <person name="Kim E.B."/>
            <person name="Choi Y.-J."/>
        </authorList>
    </citation>
    <scope>NUCLEOTIDE SEQUENCE [LARGE SCALE GENOMIC DNA]</scope>
    <source>
        <strain evidence="7 16">KLR3005</strain>
    </source>
</reference>
<evidence type="ECO:0000313" key="8">
    <source>
        <dbReference type="EMBL" id="OYS66346.1"/>
    </source>
</evidence>
<evidence type="ECO:0000313" key="21">
    <source>
        <dbReference type="Proteomes" id="UP000587270"/>
    </source>
</evidence>
<reference evidence="6 15" key="3">
    <citation type="submission" date="2016-09" db="EMBL/GenBank/DDBJ databases">
        <title>Lactobacillus reuteri KLR3006, genome sequencing and assembly.</title>
        <authorList>
            <person name="Lee J.-Y."/>
            <person name="Kim E.B."/>
            <person name="Choi Y.-J."/>
        </authorList>
    </citation>
    <scope>NUCLEOTIDE SEQUENCE [LARGE SCALE GENOMIC DNA]</scope>
    <source>
        <strain evidence="6 15">KLR3006</strain>
    </source>
</reference>
<evidence type="ECO:0000313" key="9">
    <source>
        <dbReference type="EMBL" id="OYS91731.1"/>
    </source>
</evidence>
<accession>A0A073JYZ3</accession>
<keyword evidence="1" id="KW-0812">Transmembrane</keyword>
<evidence type="ECO:0000256" key="1">
    <source>
        <dbReference type="SAM" id="Phobius"/>
    </source>
</evidence>
<evidence type="ECO:0000313" key="5">
    <source>
        <dbReference type="EMBL" id="OPG88658.1"/>
    </source>
</evidence>
<dbReference type="EMBL" id="QAZN01000022">
    <property type="protein sequence ID" value="PTV02151.1"/>
    <property type="molecule type" value="Genomic_DNA"/>
</dbReference>
<reference evidence="17 18" key="7">
    <citation type="submission" date="2017-05" db="EMBL/GenBank/DDBJ databases">
        <authorList>
            <person name="Lin X.B."/>
            <person name="Stothard P."/>
            <person name="Tasseva G."/>
            <person name="Walter J."/>
        </authorList>
    </citation>
    <scope>NUCLEOTIDE SEQUENCE [LARGE SCALE GENOMIC DNA]</scope>
    <source>
        <strain evidence="9 18">105n</strain>
        <strain evidence="17">114h</strain>
    </source>
</reference>
<reference evidence="10" key="9">
    <citation type="journal article" date="2018" name="Genome Announc.">
        <title>Fifty-Six Draft Genome Sequences of 10 Lactobacillus Species from 22 Commercial Dietary Supplements.</title>
        <authorList>
            <person name="Gangiredla J."/>
            <person name="Barnaba T.J."/>
            <person name="Mammel M.K."/>
            <person name="Lacher D.W."/>
            <person name="Elkins C.A."/>
            <person name="Lampel K.A."/>
            <person name="Whitehouse C.A."/>
            <person name="Tartera C."/>
        </authorList>
    </citation>
    <scope>NUCLEOTIDE SEQUENCE</scope>
    <source>
        <strain evidence="10">DS12_10</strain>
    </source>
</reference>
<keyword evidence="1" id="KW-0472">Membrane</keyword>
<evidence type="ECO:0000313" key="13">
    <source>
        <dbReference type="Proteomes" id="UP000184174"/>
    </source>
</evidence>